<proteinExistence type="predicted"/>
<comment type="caution">
    <text evidence="4">The sequence shown here is derived from an EMBL/GenBank/DDBJ whole genome shotgun (WGS) entry which is preliminary data.</text>
</comment>
<keyword evidence="2" id="KW-0812">Transmembrane</keyword>
<gene>
    <name evidence="4" type="ORF">F4557_003187</name>
    <name evidence="3" type="ORF">GCM10009546_30150</name>
</gene>
<dbReference type="AlphaFoldDB" id="A0A7W7MYA8"/>
<protein>
    <recommendedName>
        <fullName evidence="7">FHA domain-containing protein</fullName>
    </recommendedName>
</protein>
<feature type="region of interest" description="Disordered" evidence="1">
    <location>
        <begin position="399"/>
        <end position="446"/>
    </location>
</feature>
<evidence type="ECO:0000313" key="5">
    <source>
        <dbReference type="Proteomes" id="UP000549343"/>
    </source>
</evidence>
<dbReference type="EMBL" id="BAAAHD010000025">
    <property type="protein sequence ID" value="GAA0565843.1"/>
    <property type="molecule type" value="Genomic_DNA"/>
</dbReference>
<organism evidence="4 5">
    <name type="scientific">Actinomadura livida</name>
    <dbReference type="NCBI Taxonomy" id="79909"/>
    <lineage>
        <taxon>Bacteria</taxon>
        <taxon>Bacillati</taxon>
        <taxon>Actinomycetota</taxon>
        <taxon>Actinomycetes</taxon>
        <taxon>Streptosporangiales</taxon>
        <taxon>Thermomonosporaceae</taxon>
        <taxon>Actinomadura</taxon>
    </lineage>
</organism>
<reference evidence="4 5" key="3">
    <citation type="submission" date="2020-08" db="EMBL/GenBank/DDBJ databases">
        <title>Sequencing the genomes of 1000 actinobacteria strains.</title>
        <authorList>
            <person name="Klenk H.-P."/>
        </authorList>
    </citation>
    <scope>NUCLEOTIDE SEQUENCE [LARGE SCALE GENOMIC DNA]</scope>
    <source>
        <strain evidence="4 5">DSM 44772</strain>
    </source>
</reference>
<dbReference type="RefSeq" id="WP_184883631.1">
    <property type="nucleotide sequence ID" value="NZ_BAAAHD010000025.1"/>
</dbReference>
<feature type="transmembrane region" description="Helical" evidence="2">
    <location>
        <begin position="12"/>
        <end position="32"/>
    </location>
</feature>
<keyword evidence="2" id="KW-1133">Transmembrane helix</keyword>
<dbReference type="Proteomes" id="UP000549343">
    <property type="component" value="Unassembled WGS sequence"/>
</dbReference>
<reference evidence="6" key="2">
    <citation type="journal article" date="2019" name="Int. J. Syst. Evol. Microbiol.">
        <title>The Global Catalogue of Microorganisms (GCM) 10K type strain sequencing project: providing services to taxonomists for standard genome sequencing and annotation.</title>
        <authorList>
            <consortium name="The Broad Institute Genomics Platform"/>
            <consortium name="The Broad Institute Genome Sequencing Center for Infectious Disease"/>
            <person name="Wu L."/>
            <person name="Ma J."/>
        </authorList>
    </citation>
    <scope>NUCLEOTIDE SEQUENCE [LARGE SCALE GENOMIC DNA]</scope>
    <source>
        <strain evidence="6">JCM 10667</strain>
    </source>
</reference>
<sequence>MTPTLIGRIQTRILLAATVGVLWTALIAPFLPDPAGVTASMWTVGMRYAIAFTGLLLTTVYGLVWEHLYHRLQQRRWDKDWPSVFGLLTILNEAPLAWLLVNLFFPVMSGPSPDMLNLHNGGIAGPKPGMFDPTPDMLGPLDTSGWGLWDSPFLPAFIVHISTTWLIMWLAGQGPLRVILIRWRFEGGRVVRSRLEGVPAPGARPELRAAEGAGIPVRETSPSTEIAALARSPRTVRGNGSPAPAPNGNLLDGNPLDGDLVDGGMCGHGHLGSPGSRYCGTCGRPLQQPNGTRTLGRRPPLGVLVFDDGTMHVLDGEVRLGLVEETGALTAGHREEIPAASALGDVRTSGWRTGVSSGVHRIALELPDGEHVDVAPGEVAWLAPGAEFTIGPYRIRYESPYQPADPGPAAHGSRAASMPPDETADSLAATTSAPPGGPSARRTSGD</sequence>
<evidence type="ECO:0000256" key="2">
    <source>
        <dbReference type="SAM" id="Phobius"/>
    </source>
</evidence>
<feature type="region of interest" description="Disordered" evidence="1">
    <location>
        <begin position="232"/>
        <end position="254"/>
    </location>
</feature>
<evidence type="ECO:0008006" key="7">
    <source>
        <dbReference type="Google" id="ProtNLM"/>
    </source>
</evidence>
<keyword evidence="6" id="KW-1185">Reference proteome</keyword>
<dbReference type="EMBL" id="JACHMV010000001">
    <property type="protein sequence ID" value="MBB4774769.1"/>
    <property type="molecule type" value="Genomic_DNA"/>
</dbReference>
<name>A0A7W7MYA8_9ACTN</name>
<evidence type="ECO:0000313" key="3">
    <source>
        <dbReference type="EMBL" id="GAA0565843.1"/>
    </source>
</evidence>
<feature type="transmembrane region" description="Helical" evidence="2">
    <location>
        <begin position="84"/>
        <end position="105"/>
    </location>
</feature>
<evidence type="ECO:0000256" key="1">
    <source>
        <dbReference type="SAM" id="MobiDB-lite"/>
    </source>
</evidence>
<keyword evidence="2" id="KW-0472">Membrane</keyword>
<evidence type="ECO:0000313" key="4">
    <source>
        <dbReference type="EMBL" id="MBB4774769.1"/>
    </source>
</evidence>
<accession>A0A7W7MYA8</accession>
<reference evidence="3" key="4">
    <citation type="submission" date="2023-12" db="EMBL/GenBank/DDBJ databases">
        <authorList>
            <person name="Sun Q."/>
            <person name="Inoue M."/>
        </authorList>
    </citation>
    <scope>NUCLEOTIDE SEQUENCE</scope>
    <source>
        <strain evidence="3">JCM 10667</strain>
    </source>
</reference>
<reference evidence="3" key="1">
    <citation type="journal article" date="2014" name="Int. J. Syst. Evol. Microbiol.">
        <title>Complete genome of a new Firmicutes species belonging to the dominant human colonic microbiota ('Ruminococcus bicirculans') reveals two chromosomes and a selective capacity to utilize plant glucans.</title>
        <authorList>
            <consortium name="NISC Comparative Sequencing Program"/>
            <person name="Wegmann U."/>
            <person name="Louis P."/>
            <person name="Goesmann A."/>
            <person name="Henrissat B."/>
            <person name="Duncan S.H."/>
            <person name="Flint H.J."/>
        </authorList>
    </citation>
    <scope>NUCLEOTIDE SEQUENCE</scope>
    <source>
        <strain evidence="3">JCM 10667</strain>
    </source>
</reference>
<feature type="transmembrane region" description="Helical" evidence="2">
    <location>
        <begin position="44"/>
        <end position="64"/>
    </location>
</feature>
<dbReference type="Proteomes" id="UP001501427">
    <property type="component" value="Unassembled WGS sequence"/>
</dbReference>
<evidence type="ECO:0000313" key="6">
    <source>
        <dbReference type="Proteomes" id="UP001501427"/>
    </source>
</evidence>